<comment type="similarity">
    <text evidence="12">Belongs to the orthopoxvirus OPG070 family.</text>
</comment>
<evidence type="ECO:0000256" key="4">
    <source>
        <dbReference type="ARBA" id="ARBA00022553"/>
    </source>
</evidence>
<dbReference type="EMBL" id="KP728110">
    <property type="protein sequence ID" value="ALA62443.1"/>
    <property type="molecule type" value="Genomic_DNA"/>
</dbReference>
<evidence type="ECO:0000256" key="3">
    <source>
        <dbReference type="ARBA" id="ARBA00004328"/>
    </source>
</evidence>
<evidence type="ECO:0000313" key="17">
    <source>
        <dbReference type="Proteomes" id="UP000142477"/>
    </source>
</evidence>
<organism evidence="16 17">
    <name type="scientific">Turkeypox virus</name>
    <dbReference type="NCBI Taxonomy" id="336486"/>
    <lineage>
        <taxon>Viruses</taxon>
        <taxon>Varidnaviria</taxon>
        <taxon>Bamfordvirae</taxon>
        <taxon>Nucleocytoviricota</taxon>
        <taxon>Pokkesviricetes</taxon>
        <taxon>Chitovirales</taxon>
        <taxon>Poxviridae</taxon>
        <taxon>Chordopoxvirinae</taxon>
        <taxon>Avipoxvirus</taxon>
        <taxon>Avipoxvirus turkeypox</taxon>
    </lineage>
</organism>
<dbReference type="Pfam" id="PF03394">
    <property type="entry name" value="Pox_E8"/>
    <property type="match status" value="1"/>
</dbReference>
<evidence type="ECO:0000256" key="15">
    <source>
        <dbReference type="SAM" id="Phobius"/>
    </source>
</evidence>
<dbReference type="Proteomes" id="UP000142477">
    <property type="component" value="Segment"/>
</dbReference>
<evidence type="ECO:0000256" key="14">
    <source>
        <dbReference type="SAM" id="MobiDB-lite"/>
    </source>
</evidence>
<protein>
    <recommendedName>
        <fullName evidence="13">Protein OPG070</fullName>
    </recommendedName>
</protein>
<keyword evidence="4" id="KW-0597">Phosphoprotein</keyword>
<keyword evidence="10" id="KW-1038">Host endoplasmic reticulum</keyword>
<keyword evidence="7" id="KW-1043">Host membrane</keyword>
<evidence type="ECO:0000256" key="9">
    <source>
        <dbReference type="ARBA" id="ARBA00023136"/>
    </source>
</evidence>
<evidence type="ECO:0000256" key="13">
    <source>
        <dbReference type="ARBA" id="ARBA00034818"/>
    </source>
</evidence>
<proteinExistence type="inferred from homology"/>
<keyword evidence="5 15" id="KW-0812">Transmembrane</keyword>
<keyword evidence="17" id="KW-1185">Reference proteome</keyword>
<dbReference type="KEGG" id="vg:26122759"/>
<dbReference type="GO" id="GO:0044423">
    <property type="term" value="C:virion component"/>
    <property type="evidence" value="ECO:0007669"/>
    <property type="project" value="UniProtKB-KW"/>
</dbReference>
<evidence type="ECO:0000256" key="8">
    <source>
        <dbReference type="ARBA" id="ARBA00022989"/>
    </source>
</evidence>
<evidence type="ECO:0000256" key="2">
    <source>
        <dbReference type="ARBA" id="ARBA00004192"/>
    </source>
</evidence>
<sequence>MATSQGPTTHLTLYNQSQSRSDAQSTFHRRDIPPLLKHTFVYHEYAYGWIPETLLWNSQYEKLDIRNYYPIDVGLLNKFDFMLGLYNGQVPQYVTKINIQNVERAPSVSFNDYFKKFAILPTDQLISFLLLTSIPIYNIMYFFKTTIFNPKLHSLLNYFYIDDDKHIELAKYLILGGDYPPIFNKLDQPGLYDGTLNATDMYHVMVPQGKSSQKHLISIELLINISAILTYTNQDPVIAFLIFYLPGLSVTTKITPAVQLLMDKLGLSKDNVVLV</sequence>
<dbReference type="GeneID" id="26122759"/>
<evidence type="ECO:0000256" key="10">
    <source>
        <dbReference type="ARBA" id="ARBA00023184"/>
    </source>
</evidence>
<dbReference type="RefSeq" id="YP_009177090.1">
    <property type="nucleotide sequence ID" value="NC_028238.1"/>
</dbReference>
<evidence type="ECO:0000256" key="5">
    <source>
        <dbReference type="ARBA" id="ARBA00022692"/>
    </source>
</evidence>
<keyword evidence="11" id="KW-1035">Host cytoplasm</keyword>
<keyword evidence="6" id="KW-0946">Virion</keyword>
<accession>A0A0M3ZEL0</accession>
<evidence type="ECO:0000313" key="16">
    <source>
        <dbReference type="EMBL" id="ALA62443.1"/>
    </source>
</evidence>
<evidence type="ECO:0000256" key="6">
    <source>
        <dbReference type="ARBA" id="ARBA00022844"/>
    </source>
</evidence>
<dbReference type="GO" id="GO:0044167">
    <property type="term" value="C:host cell endoplasmic reticulum membrane"/>
    <property type="evidence" value="ECO:0007669"/>
    <property type="project" value="UniProtKB-SubCell"/>
</dbReference>
<evidence type="ECO:0000256" key="12">
    <source>
        <dbReference type="ARBA" id="ARBA00034768"/>
    </source>
</evidence>
<evidence type="ECO:0000256" key="11">
    <source>
        <dbReference type="ARBA" id="ARBA00023200"/>
    </source>
</evidence>
<name>A0A0M3ZEL0_9POXV</name>
<comment type="subcellular location">
    <subcellularLocation>
        <location evidence="2">Host cytoplasm</location>
    </subcellularLocation>
    <subcellularLocation>
        <location evidence="1">Host endoplasmic reticulum membrane</location>
        <topology evidence="1">Multi-pass membrane protein</topology>
    </subcellularLocation>
    <subcellularLocation>
        <location evidence="3">Virion</location>
    </subcellularLocation>
</comment>
<feature type="transmembrane region" description="Helical" evidence="15">
    <location>
        <begin position="125"/>
        <end position="143"/>
    </location>
</feature>
<feature type="region of interest" description="Disordered" evidence="14">
    <location>
        <begin position="1"/>
        <end position="26"/>
    </location>
</feature>
<reference evidence="16 17" key="1">
    <citation type="journal article" date="2015" name="Infect. Genet. Evol.">
        <title>Unique genomic organization of a novel Avipoxvirus detected in turkey (Meleagris gallopavo).</title>
        <authorList>
            <person name="Banyai K."/>
            <person name="Palya V."/>
            <person name="Denes B."/>
            <person name="Glavits R."/>
            <person name="Ivanics E."/>
            <person name="Horvath B."/>
            <person name="Farkas S.L."/>
            <person name="Marton S."/>
            <person name="Balint A."/>
            <person name="Gyuranecz M."/>
            <person name="Erdelyi K."/>
            <person name="Dan A."/>
        </authorList>
    </citation>
    <scope>NUCLEOTIDE SEQUENCE [LARGE SCALE GENOMIC DNA]</scope>
    <source>
        <strain evidence="16 17">TKPV-HU1124/2011</strain>
    </source>
</reference>
<keyword evidence="9 15" id="KW-0472">Membrane</keyword>
<dbReference type="OrthoDB" id="11035at10239"/>
<dbReference type="InterPro" id="IPR005057">
    <property type="entry name" value="Poxvirus_E8"/>
</dbReference>
<keyword evidence="8 15" id="KW-1133">Transmembrane helix</keyword>
<evidence type="ECO:0000256" key="7">
    <source>
        <dbReference type="ARBA" id="ARBA00022870"/>
    </source>
</evidence>
<evidence type="ECO:0000256" key="1">
    <source>
        <dbReference type="ARBA" id="ARBA00004153"/>
    </source>
</evidence>